<proteinExistence type="predicted"/>
<organism evidence="2 3">
    <name type="scientific">Rotaria sordida</name>
    <dbReference type="NCBI Taxonomy" id="392033"/>
    <lineage>
        <taxon>Eukaryota</taxon>
        <taxon>Metazoa</taxon>
        <taxon>Spiralia</taxon>
        <taxon>Gnathifera</taxon>
        <taxon>Rotifera</taxon>
        <taxon>Eurotatoria</taxon>
        <taxon>Bdelloidea</taxon>
        <taxon>Philodinida</taxon>
        <taxon>Philodinidae</taxon>
        <taxon>Rotaria</taxon>
    </lineage>
</organism>
<dbReference type="EMBL" id="CAJOAX010009132">
    <property type="protein sequence ID" value="CAF4050022.1"/>
    <property type="molecule type" value="Genomic_DNA"/>
</dbReference>
<evidence type="ECO:0000313" key="3">
    <source>
        <dbReference type="Proteomes" id="UP000663823"/>
    </source>
</evidence>
<evidence type="ECO:0000256" key="1">
    <source>
        <dbReference type="SAM" id="SignalP"/>
    </source>
</evidence>
<comment type="caution">
    <text evidence="2">The sequence shown here is derived from an EMBL/GenBank/DDBJ whole genome shotgun (WGS) entry which is preliminary data.</text>
</comment>
<keyword evidence="1" id="KW-0732">Signal</keyword>
<feature type="chain" id="PRO_5032957082" evidence="1">
    <location>
        <begin position="23"/>
        <end position="124"/>
    </location>
</feature>
<sequence length="124" mass="12986">MTCWFVLLAFMAATYMPKFAEAGVAPPPGPGGPPPGGRPPPRCAGVGHYCTCDADCCHTGVRCNLNANPNSAAGCHRYYGPNSDCVDFGDYHTTDPNVNGAAPPGKANGFRGYCTRSCVKHCCK</sequence>
<dbReference type="AlphaFoldDB" id="A0A819RYF0"/>
<reference evidence="2" key="1">
    <citation type="submission" date="2021-02" db="EMBL/GenBank/DDBJ databases">
        <authorList>
            <person name="Nowell W R."/>
        </authorList>
    </citation>
    <scope>NUCLEOTIDE SEQUENCE</scope>
</reference>
<dbReference type="Proteomes" id="UP000663823">
    <property type="component" value="Unassembled WGS sequence"/>
</dbReference>
<feature type="signal peptide" evidence="1">
    <location>
        <begin position="1"/>
        <end position="22"/>
    </location>
</feature>
<gene>
    <name evidence="2" type="ORF">OTI717_LOCUS31590</name>
</gene>
<accession>A0A819RYF0</accession>
<evidence type="ECO:0000313" key="2">
    <source>
        <dbReference type="EMBL" id="CAF4050022.1"/>
    </source>
</evidence>
<protein>
    <submittedName>
        <fullName evidence="2">Uncharacterized protein</fullName>
    </submittedName>
</protein>
<name>A0A819RYF0_9BILA</name>